<reference evidence="5 7" key="2">
    <citation type="journal article" date="2013" name="Nature">
        <title>Insights into bilaterian evolution from three spiralian genomes.</title>
        <authorList>
            <person name="Simakov O."/>
            <person name="Marletaz F."/>
            <person name="Cho S.J."/>
            <person name="Edsinger-Gonzales E."/>
            <person name="Havlak P."/>
            <person name="Hellsten U."/>
            <person name="Kuo D.H."/>
            <person name="Larsson T."/>
            <person name="Lv J."/>
            <person name="Arendt D."/>
            <person name="Savage R."/>
            <person name="Osoegawa K."/>
            <person name="de Jong P."/>
            <person name="Grimwood J."/>
            <person name="Chapman J.A."/>
            <person name="Shapiro H."/>
            <person name="Aerts A."/>
            <person name="Otillar R.P."/>
            <person name="Terry A.Y."/>
            <person name="Boore J.L."/>
            <person name="Grigoriev I.V."/>
            <person name="Lindberg D.R."/>
            <person name="Seaver E.C."/>
            <person name="Weisblat D.A."/>
            <person name="Putnam N.H."/>
            <person name="Rokhsar D.S."/>
        </authorList>
    </citation>
    <scope>NUCLEOTIDE SEQUENCE</scope>
    <source>
        <strain evidence="5 7">I ESC-2004</strain>
    </source>
</reference>
<keyword evidence="2" id="KW-0677">Repeat</keyword>
<dbReference type="EMBL" id="AMQN01008569">
    <property type="status" value="NOT_ANNOTATED_CDS"/>
    <property type="molecule type" value="Genomic_DNA"/>
</dbReference>
<dbReference type="PANTHER" id="PTHR34524">
    <property type="entry name" value="CALCYPHOSIN"/>
    <property type="match status" value="1"/>
</dbReference>
<evidence type="ECO:0000313" key="7">
    <source>
        <dbReference type="Proteomes" id="UP000014760"/>
    </source>
</evidence>
<evidence type="ECO:0000313" key="5">
    <source>
        <dbReference type="EMBL" id="ELU03088.1"/>
    </source>
</evidence>
<dbReference type="AlphaFoldDB" id="R7UH17"/>
<keyword evidence="1" id="KW-0479">Metal-binding</keyword>
<feature type="domain" description="Calcyphosin-2 PH" evidence="4">
    <location>
        <begin position="26"/>
        <end position="119"/>
    </location>
</feature>
<proteinExistence type="predicted"/>
<evidence type="ECO:0000256" key="3">
    <source>
        <dbReference type="ARBA" id="ARBA00022837"/>
    </source>
</evidence>
<dbReference type="Proteomes" id="UP000014760">
    <property type="component" value="Unassembled WGS sequence"/>
</dbReference>
<evidence type="ECO:0000256" key="2">
    <source>
        <dbReference type="ARBA" id="ARBA00022737"/>
    </source>
</evidence>
<evidence type="ECO:0000259" key="4">
    <source>
        <dbReference type="Pfam" id="PF25348"/>
    </source>
</evidence>
<accession>R7UH17</accession>
<dbReference type="STRING" id="283909.R7UH17"/>
<sequence>MVTPQKVVSFTRSMVVSCILMNNRDAIRELTGFFFSVDNSVTIYEFRQLGKSSKALPFIKRGVYQHLSGLKTGQSYTVVDIKQGSTLHFKWVDQPCPDTVKGNETVIIKVTTVDNSAKALILFDGVPVQDRDDVWRRAHLPTTQEEYQATLLQRDVQRIVRSQMKKRAVKAYTGIGRELRKLAAEARDNGKLNKFELEKVLVDFHISVPDQKFDDLWETVDVTSSSFLVYDEFMRTYLGQMNEDRKMLVRRAFAKVDSSKKGVVTLEGMTKFYNTHSHPKVKSGELNEQQVISAFFSAFQDQRSMPSGRTYDAMLEVTFAEFEEFYEGVSISIENDDEFCNLVRSEWGI</sequence>
<name>R7UH17_CAPTE</name>
<dbReference type="OrthoDB" id="6280085at2759"/>
<dbReference type="InterPro" id="IPR051581">
    <property type="entry name" value="Ca-bind"/>
</dbReference>
<dbReference type="OMA" id="ESAWLIM"/>
<dbReference type="EnsemblMetazoa" id="CapteT192277">
    <property type="protein sequence ID" value="CapteP192277"/>
    <property type="gene ID" value="CapteG192277"/>
</dbReference>
<dbReference type="InterPro" id="IPR057461">
    <property type="entry name" value="CAYP2_PH"/>
</dbReference>
<dbReference type="SUPFAM" id="SSF47473">
    <property type="entry name" value="EF-hand"/>
    <property type="match status" value="1"/>
</dbReference>
<dbReference type="GO" id="GO:0046872">
    <property type="term" value="F:metal ion binding"/>
    <property type="evidence" value="ECO:0007669"/>
    <property type="project" value="UniProtKB-KW"/>
</dbReference>
<dbReference type="EMBL" id="KB303457">
    <property type="protein sequence ID" value="ELU03088.1"/>
    <property type="molecule type" value="Genomic_DNA"/>
</dbReference>
<reference evidence="6" key="3">
    <citation type="submission" date="2015-06" db="UniProtKB">
        <authorList>
            <consortium name="EnsemblMetazoa"/>
        </authorList>
    </citation>
    <scope>IDENTIFICATION</scope>
</reference>
<keyword evidence="3" id="KW-0106">Calcium</keyword>
<organism evidence="5">
    <name type="scientific">Capitella teleta</name>
    <name type="common">Polychaete worm</name>
    <dbReference type="NCBI Taxonomy" id="283909"/>
    <lineage>
        <taxon>Eukaryota</taxon>
        <taxon>Metazoa</taxon>
        <taxon>Spiralia</taxon>
        <taxon>Lophotrochozoa</taxon>
        <taxon>Annelida</taxon>
        <taxon>Polychaeta</taxon>
        <taxon>Sedentaria</taxon>
        <taxon>Scolecida</taxon>
        <taxon>Capitellidae</taxon>
        <taxon>Capitella</taxon>
    </lineage>
</organism>
<keyword evidence="7" id="KW-1185">Reference proteome</keyword>
<gene>
    <name evidence="5" type="ORF">CAPTEDRAFT_192277</name>
</gene>
<evidence type="ECO:0000313" key="6">
    <source>
        <dbReference type="EnsemblMetazoa" id="CapteP192277"/>
    </source>
</evidence>
<dbReference type="HOGENOM" id="CLU_036726_2_0_1"/>
<protein>
    <recommendedName>
        <fullName evidence="4">Calcyphosin-2 PH domain-containing protein</fullName>
    </recommendedName>
</protein>
<dbReference type="Pfam" id="PF25348">
    <property type="entry name" value="PH_CAYP2"/>
    <property type="match status" value="1"/>
</dbReference>
<dbReference type="PANTHER" id="PTHR34524:SF15">
    <property type="entry name" value="EF-HAND DOMAIN-CONTAINING PROTEIN"/>
    <property type="match status" value="1"/>
</dbReference>
<dbReference type="Gene3D" id="1.10.238.10">
    <property type="entry name" value="EF-hand"/>
    <property type="match status" value="2"/>
</dbReference>
<reference evidence="7" key="1">
    <citation type="submission" date="2012-12" db="EMBL/GenBank/DDBJ databases">
        <authorList>
            <person name="Hellsten U."/>
            <person name="Grimwood J."/>
            <person name="Chapman J.A."/>
            <person name="Shapiro H."/>
            <person name="Aerts A."/>
            <person name="Otillar R.P."/>
            <person name="Terry A.Y."/>
            <person name="Boore J.L."/>
            <person name="Simakov O."/>
            <person name="Marletaz F."/>
            <person name="Cho S.-J."/>
            <person name="Edsinger-Gonzales E."/>
            <person name="Havlak P."/>
            <person name="Kuo D.-H."/>
            <person name="Larsson T."/>
            <person name="Lv J."/>
            <person name="Arendt D."/>
            <person name="Savage R."/>
            <person name="Osoegawa K."/>
            <person name="de Jong P."/>
            <person name="Lindberg D.R."/>
            <person name="Seaver E.C."/>
            <person name="Weisblat D.A."/>
            <person name="Putnam N.H."/>
            <person name="Grigoriev I.V."/>
            <person name="Rokhsar D.S."/>
        </authorList>
    </citation>
    <scope>NUCLEOTIDE SEQUENCE</scope>
    <source>
        <strain evidence="7">I ESC-2004</strain>
    </source>
</reference>
<evidence type="ECO:0000256" key="1">
    <source>
        <dbReference type="ARBA" id="ARBA00022723"/>
    </source>
</evidence>
<dbReference type="InterPro" id="IPR011992">
    <property type="entry name" value="EF-hand-dom_pair"/>
</dbReference>